<gene>
    <name evidence="1" type="ORF">KIS1582_0134</name>
</gene>
<protein>
    <submittedName>
        <fullName evidence="1">Uncharacterized protein</fullName>
    </submittedName>
</protein>
<proteinExistence type="predicted"/>
<name>A0A800NGE0_CYTFI</name>
<dbReference type="EMBL" id="VDEM01000001">
    <property type="protein sequence ID" value="KAF0825995.1"/>
    <property type="molecule type" value="Genomic_DNA"/>
</dbReference>
<dbReference type="Proteomes" id="UP000465778">
    <property type="component" value="Unassembled WGS sequence"/>
</dbReference>
<evidence type="ECO:0000313" key="2">
    <source>
        <dbReference type="Proteomes" id="UP000465778"/>
    </source>
</evidence>
<accession>A0A800NGE0</accession>
<comment type="caution">
    <text evidence="1">The sequence shown here is derived from an EMBL/GenBank/DDBJ whole genome shotgun (WGS) entry which is preliminary data.</text>
</comment>
<reference evidence="1 2" key="1">
    <citation type="journal article" date="2020" name="G3 (Bethesda)">
        <title>Whole Genome Sequencing and Comparative Genomics of Two Nematicidal Bacillus Strains Reveals a Wide Range of Possible Virulence Factors.</title>
        <authorList>
            <person name="Susic N."/>
            <person name="Janezic S."/>
            <person name="Rupnik M."/>
            <person name="Geric Stare B."/>
        </authorList>
    </citation>
    <scope>NUCLEOTIDE SEQUENCE [LARGE SCALE GENOMIC DNA]</scope>
    <source>
        <strain evidence="1 2">I-1582</strain>
    </source>
</reference>
<dbReference type="AlphaFoldDB" id="A0A800NGE0"/>
<evidence type="ECO:0000313" key="1">
    <source>
        <dbReference type="EMBL" id="KAF0825995.1"/>
    </source>
</evidence>
<sequence length="70" mass="8542">MKKRTRNNLFFISYHKNLFFIVFKKIKLPTSFFMVRQKRKALPFLLLFYFFHVPGKSFIYCIGDNKKDIA</sequence>
<organism evidence="1 2">
    <name type="scientific">Cytobacillus firmus</name>
    <name type="common">Bacillus firmus</name>
    <dbReference type="NCBI Taxonomy" id="1399"/>
    <lineage>
        <taxon>Bacteria</taxon>
        <taxon>Bacillati</taxon>
        <taxon>Bacillota</taxon>
        <taxon>Bacilli</taxon>
        <taxon>Bacillales</taxon>
        <taxon>Bacillaceae</taxon>
        <taxon>Cytobacillus</taxon>
    </lineage>
</organism>